<dbReference type="SUPFAM" id="SSF53850">
    <property type="entry name" value="Periplasmic binding protein-like II"/>
    <property type="match status" value="1"/>
</dbReference>
<dbReference type="KEGG" id="cser:CCO03_05905"/>
<evidence type="ECO:0000256" key="1">
    <source>
        <dbReference type="ARBA" id="ARBA00006987"/>
    </source>
</evidence>
<dbReference type="CDD" id="cd07012">
    <property type="entry name" value="PBP2_Bug_TTT"/>
    <property type="match status" value="1"/>
</dbReference>
<dbReference type="InterPro" id="IPR005064">
    <property type="entry name" value="BUG"/>
</dbReference>
<evidence type="ECO:0000313" key="4">
    <source>
        <dbReference type="Proteomes" id="UP000196138"/>
    </source>
</evidence>
<evidence type="ECO:0000313" key="3">
    <source>
        <dbReference type="EMBL" id="ARU04273.1"/>
    </source>
</evidence>
<dbReference type="OrthoDB" id="8678477at2"/>
<reference evidence="3 4" key="1">
    <citation type="submission" date="2017-05" db="EMBL/GenBank/DDBJ databases">
        <authorList>
            <person name="Song R."/>
            <person name="Chenine A.L."/>
            <person name="Ruprecht R.M."/>
        </authorList>
    </citation>
    <scope>NUCLEOTIDE SEQUENCE [LARGE SCALE GENOMIC DNA]</scope>
    <source>
        <strain evidence="3 4">DSM 26136</strain>
    </source>
</reference>
<sequence>MLNRRQFGAVVPACGALGAPWARAAADPSASARFPQRPLRIIVQYQAGGMTDTLARIVAEPLSKRLGQPVIVENRPGAGGIIGTDHVAKSDPDGHTLLLTTPAPIAANLVLYSKLPYDPRKDLRMLSDLCTARTVLAVNPKVPAKDFASLIALIKAAPGTFAMGSWGAGTQPHQIQVFMGKQYGLETMHVAYKGEGPMAADLVGGTVQMTVGSVTTLAPHIAAGKLRALAVVGRTRAKGLPQVPTFAEQGFTDEVYASVGPLSLMLPTKTPDAIVERLGQEVQAIVATPAVAQRIEALGAEPVGNSPQQAAAAYAAFLPISMKLVRDTGVTLD</sequence>
<dbReference type="RefSeq" id="WP_087278514.1">
    <property type="nucleotide sequence ID" value="NZ_CP021455.1"/>
</dbReference>
<dbReference type="Proteomes" id="UP000196138">
    <property type="component" value="Chromosome"/>
</dbReference>
<name>A0A1Y0EKX1_9BURK</name>
<proteinExistence type="inferred from homology"/>
<protein>
    <submittedName>
        <fullName evidence="3">ABC transporter substrate-binding protein</fullName>
    </submittedName>
</protein>
<dbReference type="Gene3D" id="3.40.190.10">
    <property type="entry name" value="Periplasmic binding protein-like II"/>
    <property type="match status" value="1"/>
</dbReference>
<organism evidence="3 4">
    <name type="scientific">Comamonas serinivorans</name>
    <dbReference type="NCBI Taxonomy" id="1082851"/>
    <lineage>
        <taxon>Bacteria</taxon>
        <taxon>Pseudomonadati</taxon>
        <taxon>Pseudomonadota</taxon>
        <taxon>Betaproteobacteria</taxon>
        <taxon>Burkholderiales</taxon>
        <taxon>Comamonadaceae</taxon>
        <taxon>Comamonas</taxon>
    </lineage>
</organism>
<dbReference type="InterPro" id="IPR042100">
    <property type="entry name" value="Bug_dom1"/>
</dbReference>
<dbReference type="PANTHER" id="PTHR42928:SF5">
    <property type="entry name" value="BLR1237 PROTEIN"/>
    <property type="match status" value="1"/>
</dbReference>
<feature type="signal peptide" evidence="2">
    <location>
        <begin position="1"/>
        <end position="24"/>
    </location>
</feature>
<evidence type="ECO:0000256" key="2">
    <source>
        <dbReference type="SAM" id="SignalP"/>
    </source>
</evidence>
<comment type="similarity">
    <text evidence="1">Belongs to the UPF0065 (bug) family.</text>
</comment>
<dbReference type="EMBL" id="CP021455">
    <property type="protein sequence ID" value="ARU04273.1"/>
    <property type="molecule type" value="Genomic_DNA"/>
</dbReference>
<keyword evidence="2" id="KW-0732">Signal</keyword>
<dbReference type="Pfam" id="PF03401">
    <property type="entry name" value="TctC"/>
    <property type="match status" value="1"/>
</dbReference>
<dbReference type="AlphaFoldDB" id="A0A1Y0EKX1"/>
<accession>A0A1Y0EKX1</accession>
<dbReference type="PIRSF" id="PIRSF017082">
    <property type="entry name" value="YflP"/>
    <property type="match status" value="1"/>
</dbReference>
<dbReference type="Gene3D" id="3.40.190.150">
    <property type="entry name" value="Bordetella uptake gene, domain 1"/>
    <property type="match status" value="1"/>
</dbReference>
<feature type="chain" id="PRO_5012462992" evidence="2">
    <location>
        <begin position="25"/>
        <end position="333"/>
    </location>
</feature>
<dbReference type="PANTHER" id="PTHR42928">
    <property type="entry name" value="TRICARBOXYLATE-BINDING PROTEIN"/>
    <property type="match status" value="1"/>
</dbReference>
<gene>
    <name evidence="3" type="ORF">CCO03_05905</name>
</gene>
<keyword evidence="4" id="KW-1185">Reference proteome</keyword>